<accession>X1PHN9</accession>
<gene>
    <name evidence="2" type="ORF">S06H3_49855</name>
</gene>
<dbReference type="PANTHER" id="PTHR38755">
    <property type="entry name" value="5,10-METHYLENETETRAHYDROFOLATE REDUCTASE"/>
    <property type="match status" value="1"/>
</dbReference>
<comment type="caution">
    <text evidence="2">The sequence shown here is derived from an EMBL/GenBank/DDBJ whole genome shotgun (WGS) entry which is preliminary data.</text>
</comment>
<evidence type="ECO:0000259" key="1">
    <source>
        <dbReference type="Pfam" id="PF12225"/>
    </source>
</evidence>
<proteinExistence type="predicted"/>
<dbReference type="Pfam" id="PF12225">
    <property type="entry name" value="DUF5981"/>
    <property type="match status" value="1"/>
</dbReference>
<organism evidence="2">
    <name type="scientific">marine sediment metagenome</name>
    <dbReference type="NCBI Taxonomy" id="412755"/>
    <lineage>
        <taxon>unclassified sequences</taxon>
        <taxon>metagenomes</taxon>
        <taxon>ecological metagenomes</taxon>
    </lineage>
</organism>
<feature type="domain" description="Methylene-tetrahydrofolate reductase C-terminal-like" evidence="1">
    <location>
        <begin position="112"/>
        <end position="204"/>
    </location>
</feature>
<dbReference type="InterPro" id="IPR022026">
    <property type="entry name" value="DUF5981"/>
</dbReference>
<dbReference type="AlphaFoldDB" id="X1PHN9"/>
<reference evidence="2" key="1">
    <citation type="journal article" date="2014" name="Front. Microbiol.">
        <title>High frequency of phylogenetically diverse reductive dehalogenase-homologous genes in deep subseafloor sedimentary metagenomes.</title>
        <authorList>
            <person name="Kawai M."/>
            <person name="Futagami T."/>
            <person name="Toyoda A."/>
            <person name="Takaki Y."/>
            <person name="Nishi S."/>
            <person name="Hori S."/>
            <person name="Arai W."/>
            <person name="Tsubouchi T."/>
            <person name="Morono Y."/>
            <person name="Uchiyama I."/>
            <person name="Ito T."/>
            <person name="Fujiyama A."/>
            <person name="Inagaki F."/>
            <person name="Takami H."/>
        </authorList>
    </citation>
    <scope>NUCLEOTIDE SEQUENCE</scope>
    <source>
        <strain evidence="2">Expedition CK06-06</strain>
    </source>
</reference>
<dbReference type="EMBL" id="BARV01031517">
    <property type="protein sequence ID" value="GAI38540.1"/>
    <property type="molecule type" value="Genomic_DNA"/>
</dbReference>
<sequence length="215" mass="23732">MIIAKQKPLEEIREMIEGYEDILVLGCGTCVAICMAGGDKEVEVLASSLRMADKISGKNRVFKEHTVERQCEWEFLDEIEEKIKNADAVLSLGCGVGVQAIAERFPEIPVLPGLDTLFMGMPVEEGIWAERCSGCGNCILDQTGGICPITRCSKGLVNGPCGGYRDGKCEVDPTRDCAWIQIYERLKKMGRLDILYIPQPLKDHSKTGHPRSITL</sequence>
<name>X1PHN9_9ZZZZ</name>
<dbReference type="PANTHER" id="PTHR38755:SF1">
    <property type="entry name" value="METHYLENE-TETRAHYDROFOLATE REDUCTASE C-TERMINAL DOMAIN-CONTAINING PROTEIN"/>
    <property type="match status" value="1"/>
</dbReference>
<protein>
    <recommendedName>
        <fullName evidence="1">Methylene-tetrahydrofolate reductase C-terminal-like domain-containing protein</fullName>
    </recommendedName>
</protein>
<evidence type="ECO:0000313" key="2">
    <source>
        <dbReference type="EMBL" id="GAI38540.1"/>
    </source>
</evidence>